<evidence type="ECO:0000256" key="1">
    <source>
        <dbReference type="SAM" id="MobiDB-lite"/>
    </source>
</evidence>
<dbReference type="Proteomes" id="UP000198589">
    <property type="component" value="Unassembled WGS sequence"/>
</dbReference>
<sequence length="142" mass="16195">MTGDEKDAPGPRLLSGGNPQVPKGEGDAPVQRYVAAMPGWKQAIGKRLDGLVERTVPGVHKAVKWNQPFYGRDAEGWFLSFRCYTKYVQVQFLRGTSLEPMPPKPSKHDEVRYLDLHEDDEMDEDQLRRWIEQSSRLPGARM</sequence>
<feature type="region of interest" description="Disordered" evidence="1">
    <location>
        <begin position="1"/>
        <end position="27"/>
    </location>
</feature>
<dbReference type="Gene3D" id="3.90.1150.200">
    <property type="match status" value="1"/>
</dbReference>
<organism evidence="3 4">
    <name type="scientific">Blastococcus tunisiensis</name>
    <dbReference type="NCBI Taxonomy" id="1798228"/>
    <lineage>
        <taxon>Bacteria</taxon>
        <taxon>Bacillati</taxon>
        <taxon>Actinomycetota</taxon>
        <taxon>Actinomycetes</taxon>
        <taxon>Geodermatophilales</taxon>
        <taxon>Geodermatophilaceae</taxon>
        <taxon>Blastococcus</taxon>
    </lineage>
</organism>
<reference evidence="4" key="1">
    <citation type="submission" date="2016-10" db="EMBL/GenBank/DDBJ databases">
        <authorList>
            <person name="Varghese N."/>
            <person name="Submissions S."/>
        </authorList>
    </citation>
    <scope>NUCLEOTIDE SEQUENCE [LARGE SCALE GENOMIC DNA]</scope>
    <source>
        <strain evidence="4">DSM 46838</strain>
    </source>
</reference>
<dbReference type="AlphaFoldDB" id="A0A1I2DMF2"/>
<dbReference type="SUPFAM" id="SSF159888">
    <property type="entry name" value="YdhG-like"/>
    <property type="match status" value="1"/>
</dbReference>
<dbReference type="Pfam" id="PF08818">
    <property type="entry name" value="DUF1801"/>
    <property type="match status" value="1"/>
</dbReference>
<dbReference type="InterPro" id="IPR014922">
    <property type="entry name" value="YdhG-like"/>
</dbReference>
<dbReference type="RefSeq" id="WP_092196594.1">
    <property type="nucleotide sequence ID" value="NZ_FOND01000006.1"/>
</dbReference>
<proteinExistence type="predicted"/>
<keyword evidence="4" id="KW-1185">Reference proteome</keyword>
<dbReference type="OrthoDB" id="9811812at2"/>
<evidence type="ECO:0000313" key="3">
    <source>
        <dbReference type="EMBL" id="SFE81628.1"/>
    </source>
</evidence>
<name>A0A1I2DMF2_9ACTN</name>
<dbReference type="EMBL" id="FOND01000006">
    <property type="protein sequence ID" value="SFE81628.1"/>
    <property type="molecule type" value="Genomic_DNA"/>
</dbReference>
<gene>
    <name evidence="3" type="ORF">SAMN05216574_10647</name>
</gene>
<evidence type="ECO:0000259" key="2">
    <source>
        <dbReference type="Pfam" id="PF08818"/>
    </source>
</evidence>
<accession>A0A1I2DMF2</accession>
<feature type="domain" description="YdhG-like" evidence="2">
    <location>
        <begin position="41"/>
        <end position="134"/>
    </location>
</feature>
<protein>
    <recommendedName>
        <fullName evidence="2">YdhG-like domain-containing protein</fullName>
    </recommendedName>
</protein>
<evidence type="ECO:0000313" key="4">
    <source>
        <dbReference type="Proteomes" id="UP000198589"/>
    </source>
</evidence>